<dbReference type="AlphaFoldDB" id="A0A644W7C0"/>
<comment type="caution">
    <text evidence="1">The sequence shown here is derived from an EMBL/GenBank/DDBJ whole genome shotgun (WGS) entry which is preliminary data.</text>
</comment>
<accession>A0A644W7C0</accession>
<gene>
    <name evidence="1" type="ORF">SDC9_45849</name>
</gene>
<protein>
    <submittedName>
        <fullName evidence="1">Uncharacterized protein</fullName>
    </submittedName>
</protein>
<proteinExistence type="predicted"/>
<sequence>MIFVAGIIITSAAGVWSTESTKTPAKLKDTQYSEAYDPSDIRGSYTFSEISKLYSIPLEDLSAAFGVDEEKGSDFKCKDLESIYGASQYEIGTASVRMFTAYYLGLPYNPAEETYLPDAAAKILSDKGNMTQDQRDYLEKHAVPAA</sequence>
<name>A0A644W7C0_9ZZZZ</name>
<evidence type="ECO:0000313" key="1">
    <source>
        <dbReference type="EMBL" id="MPL99631.1"/>
    </source>
</evidence>
<reference evidence="1" key="1">
    <citation type="submission" date="2019-08" db="EMBL/GenBank/DDBJ databases">
        <authorList>
            <person name="Kucharzyk K."/>
            <person name="Murdoch R.W."/>
            <person name="Higgins S."/>
            <person name="Loffler F."/>
        </authorList>
    </citation>
    <scope>NUCLEOTIDE SEQUENCE</scope>
</reference>
<organism evidence="1">
    <name type="scientific">bioreactor metagenome</name>
    <dbReference type="NCBI Taxonomy" id="1076179"/>
    <lineage>
        <taxon>unclassified sequences</taxon>
        <taxon>metagenomes</taxon>
        <taxon>ecological metagenomes</taxon>
    </lineage>
</organism>
<dbReference type="EMBL" id="VSSQ01000678">
    <property type="protein sequence ID" value="MPL99631.1"/>
    <property type="molecule type" value="Genomic_DNA"/>
</dbReference>